<dbReference type="InterPro" id="IPR043502">
    <property type="entry name" value="DNA/RNA_pol_sf"/>
</dbReference>
<evidence type="ECO:0000259" key="3">
    <source>
        <dbReference type="Pfam" id="PF07727"/>
    </source>
</evidence>
<dbReference type="InterPro" id="IPR013103">
    <property type="entry name" value="RVT_2"/>
</dbReference>
<name>A0A151RWH4_CAJCA</name>
<feature type="transmembrane region" description="Helical" evidence="2">
    <location>
        <begin position="420"/>
        <end position="439"/>
    </location>
</feature>
<dbReference type="PANTHER" id="PTHR34222">
    <property type="entry name" value="GAG_PRE-INTEGRS DOMAIN-CONTAINING PROTEIN"/>
    <property type="match status" value="1"/>
</dbReference>
<evidence type="ECO:0000313" key="4">
    <source>
        <dbReference type="EMBL" id="KYP46908.1"/>
    </source>
</evidence>
<feature type="region of interest" description="Disordered" evidence="1">
    <location>
        <begin position="324"/>
        <end position="347"/>
    </location>
</feature>
<proteinExistence type="predicted"/>
<accession>A0A151RWH4</accession>
<dbReference type="Pfam" id="PF07727">
    <property type="entry name" value="RVT_2"/>
    <property type="match status" value="1"/>
</dbReference>
<dbReference type="SUPFAM" id="SSF56672">
    <property type="entry name" value="DNA/RNA polymerases"/>
    <property type="match status" value="1"/>
</dbReference>
<keyword evidence="2" id="KW-0812">Transmembrane</keyword>
<keyword evidence="2" id="KW-1133">Transmembrane helix</keyword>
<reference evidence="4" key="1">
    <citation type="journal article" date="2012" name="Nat. Biotechnol.">
        <title>Draft genome sequence of pigeonpea (Cajanus cajan), an orphan legume crop of resource-poor farmers.</title>
        <authorList>
            <person name="Varshney R.K."/>
            <person name="Chen W."/>
            <person name="Li Y."/>
            <person name="Bharti A.K."/>
            <person name="Saxena R.K."/>
            <person name="Schlueter J.A."/>
            <person name="Donoghue M.T."/>
            <person name="Azam S."/>
            <person name="Fan G."/>
            <person name="Whaley A.M."/>
            <person name="Farmer A.D."/>
            <person name="Sheridan J."/>
            <person name="Iwata A."/>
            <person name="Tuteja R."/>
            <person name="Penmetsa R.V."/>
            <person name="Wu W."/>
            <person name="Upadhyaya H.D."/>
            <person name="Yang S.P."/>
            <person name="Shah T."/>
            <person name="Saxena K.B."/>
            <person name="Michael T."/>
            <person name="McCombie W.R."/>
            <person name="Yang B."/>
            <person name="Zhang G."/>
            <person name="Yang H."/>
            <person name="Wang J."/>
            <person name="Spillane C."/>
            <person name="Cook D.R."/>
            <person name="May G.D."/>
            <person name="Xu X."/>
            <person name="Jackson S.A."/>
        </authorList>
    </citation>
    <scope>NUCLEOTIDE SEQUENCE [LARGE SCALE GENOMIC DNA]</scope>
</reference>
<evidence type="ECO:0000256" key="2">
    <source>
        <dbReference type="SAM" id="Phobius"/>
    </source>
</evidence>
<dbReference type="Gramene" id="C.cajan_27535.t">
    <property type="protein sequence ID" value="C.cajan_27535.t.cds1"/>
    <property type="gene ID" value="C.cajan_27535"/>
</dbReference>
<feature type="domain" description="Reverse transcriptase Ty1/copia-type" evidence="3">
    <location>
        <begin position="1"/>
        <end position="82"/>
    </location>
</feature>
<dbReference type="Proteomes" id="UP000075243">
    <property type="component" value="Unassembled WGS sequence"/>
</dbReference>
<dbReference type="AlphaFoldDB" id="A0A151RWH4"/>
<keyword evidence="2" id="KW-0472">Membrane</keyword>
<sequence length="476" mass="54068">MVVALYVDDLIFTGSNAKLIKEFKEIMKKEFEMTDLGLMKYFLGLEVKQSDEGIFISQERYALEILKKFKMEDCNPVSTPMEPGTKLSKFDGGERANSGRFRSLVGSLRYLTSMRPDLMLSVGITSRFMEDPSYTHWKALKRILRSDLVRISELQYEIFSHKQGNFSVIEYFTHLKTLWEELENYIPVPYCPCRTKCACPALHDIKSYRDEDYVIRFLQGLNDDYNALKSQILLKDNLPSLNKAFSMVVQHERQYGLEPENDNQVLVNYSNSRRGKGSYSGSSKSYNERYCTHCKKNGHTIEVCYQKHGLPPNLRFKTNSSANVVSQDGNQNESEDEITDATGTGKDEVPTFTKEEYKSLLALLHNSQSQGIHVANQFKTVSISALSESAESGKLSAALVTPCGCSCSCSFSFSLHSSHFTLAIALHYLCAILLLYFRAKWWKLLNPLKHNLLGPWALGLGLGQTMFGPFLTQLFF</sequence>
<gene>
    <name evidence="4" type="ORF">KK1_031479</name>
</gene>
<evidence type="ECO:0000313" key="5">
    <source>
        <dbReference type="Proteomes" id="UP000075243"/>
    </source>
</evidence>
<evidence type="ECO:0000256" key="1">
    <source>
        <dbReference type="SAM" id="MobiDB-lite"/>
    </source>
</evidence>
<dbReference type="EMBL" id="KQ483543">
    <property type="protein sequence ID" value="KYP46908.1"/>
    <property type="molecule type" value="Genomic_DNA"/>
</dbReference>
<keyword evidence="5" id="KW-1185">Reference proteome</keyword>
<dbReference type="PANTHER" id="PTHR34222:SF99">
    <property type="entry name" value="PROTEIN, PUTATIVE-RELATED"/>
    <property type="match status" value="1"/>
</dbReference>
<protein>
    <recommendedName>
        <fullName evidence="3">Reverse transcriptase Ty1/copia-type domain-containing protein</fullName>
    </recommendedName>
</protein>
<organism evidence="4 5">
    <name type="scientific">Cajanus cajan</name>
    <name type="common">Pigeon pea</name>
    <name type="synonym">Cajanus indicus</name>
    <dbReference type="NCBI Taxonomy" id="3821"/>
    <lineage>
        <taxon>Eukaryota</taxon>
        <taxon>Viridiplantae</taxon>
        <taxon>Streptophyta</taxon>
        <taxon>Embryophyta</taxon>
        <taxon>Tracheophyta</taxon>
        <taxon>Spermatophyta</taxon>
        <taxon>Magnoliopsida</taxon>
        <taxon>eudicotyledons</taxon>
        <taxon>Gunneridae</taxon>
        <taxon>Pentapetalae</taxon>
        <taxon>rosids</taxon>
        <taxon>fabids</taxon>
        <taxon>Fabales</taxon>
        <taxon>Fabaceae</taxon>
        <taxon>Papilionoideae</taxon>
        <taxon>50 kb inversion clade</taxon>
        <taxon>NPAAA clade</taxon>
        <taxon>indigoferoid/millettioid clade</taxon>
        <taxon>Phaseoleae</taxon>
        <taxon>Cajanus</taxon>
    </lineage>
</organism>
<feature type="transmembrane region" description="Helical" evidence="2">
    <location>
        <begin position="451"/>
        <end position="471"/>
    </location>
</feature>